<reference evidence="2" key="1">
    <citation type="journal article" date="2019" name="Int. J. Syst. Evol. Microbiol.">
        <title>The Global Catalogue of Microorganisms (GCM) 10K type strain sequencing project: providing services to taxonomists for standard genome sequencing and annotation.</title>
        <authorList>
            <consortium name="The Broad Institute Genomics Platform"/>
            <consortium name="The Broad Institute Genome Sequencing Center for Infectious Disease"/>
            <person name="Wu L."/>
            <person name="Ma J."/>
        </authorList>
    </citation>
    <scope>NUCLEOTIDE SEQUENCE [LARGE SCALE GENOMIC DNA]</scope>
    <source>
        <strain evidence="2">NBRC 103632</strain>
    </source>
</reference>
<accession>A0AA37WS27</accession>
<evidence type="ECO:0000313" key="1">
    <source>
        <dbReference type="EMBL" id="GLS70779.1"/>
    </source>
</evidence>
<organism evidence="1 2">
    <name type="scientific">Methylobacterium tardum</name>
    <dbReference type="NCBI Taxonomy" id="374432"/>
    <lineage>
        <taxon>Bacteria</taxon>
        <taxon>Pseudomonadati</taxon>
        <taxon>Pseudomonadota</taxon>
        <taxon>Alphaproteobacteria</taxon>
        <taxon>Hyphomicrobiales</taxon>
        <taxon>Methylobacteriaceae</taxon>
        <taxon>Methylobacterium</taxon>
    </lineage>
</organism>
<dbReference type="Proteomes" id="UP001157440">
    <property type="component" value="Unassembled WGS sequence"/>
</dbReference>
<gene>
    <name evidence="1" type="ORF">GCM10007890_27920</name>
</gene>
<keyword evidence="2" id="KW-1185">Reference proteome</keyword>
<name>A0AA37WS27_9HYPH</name>
<proteinExistence type="predicted"/>
<dbReference type="AlphaFoldDB" id="A0AA37WS27"/>
<comment type="caution">
    <text evidence="1">The sequence shown here is derived from an EMBL/GenBank/DDBJ whole genome shotgun (WGS) entry which is preliminary data.</text>
</comment>
<evidence type="ECO:0000313" key="2">
    <source>
        <dbReference type="Proteomes" id="UP001157440"/>
    </source>
</evidence>
<sequence length="140" mass="15474">MGNVKLAPLLSGPVGACRRYGRSIASTASLACIPTRSYAARGGNLPAVASHGVRPRRPCKTNCVNEDARMLTQTGSSIVRGDLGVEETIESDNIVRWDGERLYVEQDVYHNGQLVHRKYRRTVTEPVARVLWTIINRAKQ</sequence>
<dbReference type="EMBL" id="BSPL01000017">
    <property type="protein sequence ID" value="GLS70779.1"/>
    <property type="molecule type" value="Genomic_DNA"/>
</dbReference>
<protein>
    <submittedName>
        <fullName evidence="1">Uncharacterized protein</fullName>
    </submittedName>
</protein>